<evidence type="ECO:0008006" key="4">
    <source>
        <dbReference type="Google" id="ProtNLM"/>
    </source>
</evidence>
<comment type="caution">
    <text evidence="2">The sequence shown here is derived from an EMBL/GenBank/DDBJ whole genome shotgun (WGS) entry which is preliminary data.</text>
</comment>
<feature type="transmembrane region" description="Helical" evidence="1">
    <location>
        <begin position="310"/>
        <end position="331"/>
    </location>
</feature>
<sequence>MDKAGRNPTVVLATAASGLGVLVNAASGLGAPSQLIGGWPGVTALSAEVHVHTAMPVAAVVAGLLLIRRWPWLLLGGSLLTLPAVLTPYITQFGAHPSLRTLGYAGTWLVLIAVLAAAQELMEASATGAGAALCGCTAGALLTGAAFVGAAWLSLPAGVNAAHLLLALAGAAGGAVAVARLRGAAGPRPHALPVIAGGLAAALVFVTPVLTTSRAARILEVSADSLARRDAAQSALTGLVILGCAVLIATLAGVWGLAGVAAAATVQAGVAAPLLLGSYGVAFHRTAGLAAALTGLVAGAVLARTKWRTPVAAGGTVLCALVLLIAVAATGGAPEKIVAQGRWIPAALLLALLVATATCTVAAAARVTTRRGGTPAVLGPVLAALVAGGQGALAAAQLDNGQAESSMLAGVHHLGPSLGLVLAAGALVAGIGAVRWLTAHASERPSPGSQY</sequence>
<keyword evidence="1" id="KW-0472">Membrane</keyword>
<feature type="transmembrane region" description="Helical" evidence="1">
    <location>
        <begin position="191"/>
        <end position="211"/>
    </location>
</feature>
<dbReference type="AlphaFoldDB" id="A0A7K0BUW7"/>
<feature type="transmembrane region" description="Helical" evidence="1">
    <location>
        <begin position="418"/>
        <end position="437"/>
    </location>
</feature>
<dbReference type="RefSeq" id="WP_153533078.1">
    <property type="nucleotide sequence ID" value="NZ_WEGH01000002.1"/>
</dbReference>
<keyword evidence="1" id="KW-0812">Transmembrane</keyword>
<reference evidence="2 3" key="1">
    <citation type="submission" date="2019-10" db="EMBL/GenBank/DDBJ databases">
        <title>Actinomadura rubteroloni sp. nov. and Actinomadura macrotermitis sp. nov., isolated from the gut of fungus growing-termite Macrotermes natalensis.</title>
        <authorList>
            <person name="Benndorf R."/>
            <person name="Martin K."/>
            <person name="Kuefner M."/>
            <person name="De Beer W."/>
            <person name="Kaster A.-K."/>
            <person name="Vollmers J."/>
            <person name="Poulsen M."/>
            <person name="Beemelmanns C."/>
        </authorList>
    </citation>
    <scope>NUCLEOTIDE SEQUENCE [LARGE SCALE GENOMIC DNA]</scope>
    <source>
        <strain evidence="2 3">RB68</strain>
    </source>
</reference>
<evidence type="ECO:0000313" key="2">
    <source>
        <dbReference type="EMBL" id="MQY04937.1"/>
    </source>
</evidence>
<name>A0A7K0BUW7_9ACTN</name>
<dbReference type="EMBL" id="WEGH01000002">
    <property type="protein sequence ID" value="MQY04937.1"/>
    <property type="molecule type" value="Genomic_DNA"/>
</dbReference>
<feature type="transmembrane region" description="Helical" evidence="1">
    <location>
        <begin position="377"/>
        <end position="398"/>
    </location>
</feature>
<protein>
    <recommendedName>
        <fullName evidence="4">MFS transporter</fullName>
    </recommendedName>
</protein>
<keyword evidence="1" id="KW-1133">Transmembrane helix</keyword>
<evidence type="ECO:0000313" key="3">
    <source>
        <dbReference type="Proteomes" id="UP000487268"/>
    </source>
</evidence>
<feature type="transmembrane region" description="Helical" evidence="1">
    <location>
        <begin position="257"/>
        <end position="276"/>
    </location>
</feature>
<feature type="transmembrane region" description="Helical" evidence="1">
    <location>
        <begin position="231"/>
        <end position="250"/>
    </location>
</feature>
<feature type="transmembrane region" description="Helical" evidence="1">
    <location>
        <begin position="49"/>
        <end position="67"/>
    </location>
</feature>
<dbReference type="Proteomes" id="UP000487268">
    <property type="component" value="Unassembled WGS sequence"/>
</dbReference>
<feature type="transmembrane region" description="Helical" evidence="1">
    <location>
        <begin position="72"/>
        <end position="90"/>
    </location>
</feature>
<evidence type="ECO:0000256" key="1">
    <source>
        <dbReference type="SAM" id="Phobius"/>
    </source>
</evidence>
<proteinExistence type="predicted"/>
<feature type="transmembrane region" description="Helical" evidence="1">
    <location>
        <begin position="102"/>
        <end position="118"/>
    </location>
</feature>
<keyword evidence="3" id="KW-1185">Reference proteome</keyword>
<feature type="transmembrane region" description="Helical" evidence="1">
    <location>
        <begin position="161"/>
        <end position="179"/>
    </location>
</feature>
<organism evidence="2 3">
    <name type="scientific">Actinomadura macrotermitis</name>
    <dbReference type="NCBI Taxonomy" id="2585200"/>
    <lineage>
        <taxon>Bacteria</taxon>
        <taxon>Bacillati</taxon>
        <taxon>Actinomycetota</taxon>
        <taxon>Actinomycetes</taxon>
        <taxon>Streptosporangiales</taxon>
        <taxon>Thermomonosporaceae</taxon>
        <taxon>Actinomadura</taxon>
    </lineage>
</organism>
<feature type="transmembrane region" description="Helical" evidence="1">
    <location>
        <begin position="282"/>
        <end position="303"/>
    </location>
</feature>
<feature type="transmembrane region" description="Helical" evidence="1">
    <location>
        <begin position="343"/>
        <end position="365"/>
    </location>
</feature>
<gene>
    <name evidence="2" type="ORF">ACRB68_30000</name>
</gene>
<accession>A0A7K0BUW7</accession>
<feature type="transmembrane region" description="Helical" evidence="1">
    <location>
        <begin position="130"/>
        <end position="155"/>
    </location>
</feature>